<dbReference type="Pfam" id="PF00096">
    <property type="entry name" value="zf-C2H2"/>
    <property type="match status" value="1"/>
</dbReference>
<dbReference type="Gene3D" id="3.30.160.60">
    <property type="entry name" value="Classic Zinc Finger"/>
    <property type="match status" value="1"/>
</dbReference>
<sequence length="176" mass="20314">MEPADSYQPAPSDDPTQQPVFTYSDTQSDESDSNGPETPTATSPEPETVQVKHYKRVVDGRVFYFCQTAGCKTPEKPFRQFCQLTRHQRSHSLPVPCKYCPKQCAQQKDLARHMMKYHCNLDNPEVLNDPRVRKQFTRCHVCGQKGRYDNIKRHIRKKHKEASSSPQNRAEVGRSF</sequence>
<dbReference type="InterPro" id="IPR013087">
    <property type="entry name" value="Znf_C2H2_type"/>
</dbReference>
<protein>
    <recommendedName>
        <fullName evidence="2">C2H2-type domain-containing protein</fullName>
    </recommendedName>
</protein>
<evidence type="ECO:0000259" key="2">
    <source>
        <dbReference type="PROSITE" id="PS00028"/>
    </source>
</evidence>
<dbReference type="SUPFAM" id="SSF57667">
    <property type="entry name" value="beta-beta-alpha zinc fingers"/>
    <property type="match status" value="1"/>
</dbReference>
<feature type="compositionally biased region" description="Low complexity" evidence="1">
    <location>
        <begin position="36"/>
        <end position="48"/>
    </location>
</feature>
<dbReference type="EMBL" id="MU864948">
    <property type="protein sequence ID" value="KAK4464424.1"/>
    <property type="molecule type" value="Genomic_DNA"/>
</dbReference>
<name>A0AAV9HXK2_9PEZI</name>
<reference evidence="3" key="1">
    <citation type="journal article" date="2023" name="Mol. Phylogenet. Evol.">
        <title>Genome-scale phylogeny and comparative genomics of the fungal order Sordariales.</title>
        <authorList>
            <person name="Hensen N."/>
            <person name="Bonometti L."/>
            <person name="Westerberg I."/>
            <person name="Brannstrom I.O."/>
            <person name="Guillou S."/>
            <person name="Cros-Aarteil S."/>
            <person name="Calhoun S."/>
            <person name="Haridas S."/>
            <person name="Kuo A."/>
            <person name="Mondo S."/>
            <person name="Pangilinan J."/>
            <person name="Riley R."/>
            <person name="LaButti K."/>
            <person name="Andreopoulos B."/>
            <person name="Lipzen A."/>
            <person name="Chen C."/>
            <person name="Yan M."/>
            <person name="Daum C."/>
            <person name="Ng V."/>
            <person name="Clum A."/>
            <person name="Steindorff A."/>
            <person name="Ohm R.A."/>
            <person name="Martin F."/>
            <person name="Silar P."/>
            <person name="Natvig D.O."/>
            <person name="Lalanne C."/>
            <person name="Gautier V."/>
            <person name="Ament-Velasquez S.L."/>
            <person name="Kruys A."/>
            <person name="Hutchinson M.I."/>
            <person name="Powell A.J."/>
            <person name="Barry K."/>
            <person name="Miller A.N."/>
            <person name="Grigoriev I.V."/>
            <person name="Debuchy R."/>
            <person name="Gladieux P."/>
            <person name="Hiltunen Thoren M."/>
            <person name="Johannesson H."/>
        </authorList>
    </citation>
    <scope>NUCLEOTIDE SEQUENCE</scope>
    <source>
        <strain evidence="3">PSN324</strain>
    </source>
</reference>
<organism evidence="3 4">
    <name type="scientific">Cladorrhinum samala</name>
    <dbReference type="NCBI Taxonomy" id="585594"/>
    <lineage>
        <taxon>Eukaryota</taxon>
        <taxon>Fungi</taxon>
        <taxon>Dikarya</taxon>
        <taxon>Ascomycota</taxon>
        <taxon>Pezizomycotina</taxon>
        <taxon>Sordariomycetes</taxon>
        <taxon>Sordariomycetidae</taxon>
        <taxon>Sordariales</taxon>
        <taxon>Podosporaceae</taxon>
        <taxon>Cladorrhinum</taxon>
    </lineage>
</organism>
<evidence type="ECO:0000313" key="4">
    <source>
        <dbReference type="Proteomes" id="UP001321749"/>
    </source>
</evidence>
<feature type="region of interest" description="Disordered" evidence="1">
    <location>
        <begin position="157"/>
        <end position="176"/>
    </location>
</feature>
<feature type="region of interest" description="Disordered" evidence="1">
    <location>
        <begin position="1"/>
        <end position="48"/>
    </location>
</feature>
<evidence type="ECO:0000256" key="1">
    <source>
        <dbReference type="SAM" id="MobiDB-lite"/>
    </source>
</evidence>
<comment type="caution">
    <text evidence="3">The sequence shown here is derived from an EMBL/GenBank/DDBJ whole genome shotgun (WGS) entry which is preliminary data.</text>
</comment>
<proteinExistence type="predicted"/>
<evidence type="ECO:0000313" key="3">
    <source>
        <dbReference type="EMBL" id="KAK4464424.1"/>
    </source>
</evidence>
<feature type="domain" description="C2H2-type" evidence="2">
    <location>
        <begin position="97"/>
        <end position="118"/>
    </location>
</feature>
<keyword evidence="4" id="KW-1185">Reference proteome</keyword>
<dbReference type="PROSITE" id="PS00028">
    <property type="entry name" value="ZINC_FINGER_C2H2_1"/>
    <property type="match status" value="1"/>
</dbReference>
<accession>A0AAV9HXK2</accession>
<reference evidence="3" key="2">
    <citation type="submission" date="2023-06" db="EMBL/GenBank/DDBJ databases">
        <authorList>
            <consortium name="Lawrence Berkeley National Laboratory"/>
            <person name="Mondo S.J."/>
            <person name="Hensen N."/>
            <person name="Bonometti L."/>
            <person name="Westerberg I."/>
            <person name="Brannstrom I.O."/>
            <person name="Guillou S."/>
            <person name="Cros-Aarteil S."/>
            <person name="Calhoun S."/>
            <person name="Haridas S."/>
            <person name="Kuo A."/>
            <person name="Pangilinan J."/>
            <person name="Riley R."/>
            <person name="Labutti K."/>
            <person name="Andreopoulos B."/>
            <person name="Lipzen A."/>
            <person name="Chen C."/>
            <person name="Yanf M."/>
            <person name="Daum C."/>
            <person name="Ng V."/>
            <person name="Clum A."/>
            <person name="Steindorff A."/>
            <person name="Ohm R."/>
            <person name="Martin F."/>
            <person name="Silar P."/>
            <person name="Natvig D."/>
            <person name="Lalanne C."/>
            <person name="Gautier V."/>
            <person name="Ament-Velasquez S.L."/>
            <person name="Kruys A."/>
            <person name="Hutchinson M.I."/>
            <person name="Powell A.J."/>
            <person name="Barry K."/>
            <person name="Miller A.N."/>
            <person name="Grigoriev I.V."/>
            <person name="Debuchy R."/>
            <person name="Gladieux P."/>
            <person name="Thoren M.H."/>
            <person name="Johannesson H."/>
        </authorList>
    </citation>
    <scope>NUCLEOTIDE SEQUENCE</scope>
    <source>
        <strain evidence="3">PSN324</strain>
    </source>
</reference>
<gene>
    <name evidence="3" type="ORF">QBC42DRAFT_284407</name>
</gene>
<feature type="compositionally biased region" description="Polar residues" evidence="1">
    <location>
        <begin position="14"/>
        <end position="26"/>
    </location>
</feature>
<dbReference type="InterPro" id="IPR036236">
    <property type="entry name" value="Znf_C2H2_sf"/>
</dbReference>
<dbReference type="Proteomes" id="UP001321749">
    <property type="component" value="Unassembled WGS sequence"/>
</dbReference>
<dbReference type="AlphaFoldDB" id="A0AAV9HXK2"/>
<dbReference type="SMART" id="SM00355">
    <property type="entry name" value="ZnF_C2H2"/>
    <property type="match status" value="3"/>
</dbReference>